<keyword evidence="2" id="KW-1133">Transmembrane helix</keyword>
<keyword evidence="2" id="KW-0812">Transmembrane</keyword>
<gene>
    <name evidence="3" type="ORF">D7X96_03985</name>
</gene>
<keyword evidence="4" id="KW-1185">Reference proteome</keyword>
<protein>
    <submittedName>
        <fullName evidence="3">DUF3592 domain-containing protein</fullName>
    </submittedName>
</protein>
<reference evidence="4" key="1">
    <citation type="submission" date="2018-09" db="EMBL/GenBank/DDBJ databases">
        <authorList>
            <person name="Livingstone P.G."/>
            <person name="Whitworth D.E."/>
        </authorList>
    </citation>
    <scope>NUCLEOTIDE SEQUENCE [LARGE SCALE GENOMIC DNA]</scope>
    <source>
        <strain evidence="4">AB047A</strain>
    </source>
</reference>
<keyword evidence="2" id="KW-0472">Membrane</keyword>
<dbReference type="EMBL" id="RAWM01000006">
    <property type="protein sequence ID" value="RKH72834.1"/>
    <property type="molecule type" value="Genomic_DNA"/>
</dbReference>
<sequence>MPLNAILILMFFIGVPLVMMVQMWRQYQFTQRLQEHGLHARGKVLRVRTSWLNSKYRIVEYVFFLPDGSEIAGEYKEQRSLFRSHGSSPGDLLEVLYLPDNPHLHQRVGSEMGLLGTLTGIFGLVVFTALALIMMMNAPAKQAPQTRGPPPSNKLRNYDEASHSRPPATRPQRQLGAY</sequence>
<evidence type="ECO:0000256" key="1">
    <source>
        <dbReference type="SAM" id="MobiDB-lite"/>
    </source>
</evidence>
<feature type="transmembrane region" description="Helical" evidence="2">
    <location>
        <begin position="6"/>
        <end position="24"/>
    </location>
</feature>
<accession>A0A3A8RBQ5</accession>
<evidence type="ECO:0000313" key="3">
    <source>
        <dbReference type="EMBL" id="RKH72834.1"/>
    </source>
</evidence>
<dbReference type="AlphaFoldDB" id="A0A3A8RBQ5"/>
<proteinExistence type="predicted"/>
<dbReference type="OrthoDB" id="5513098at2"/>
<evidence type="ECO:0000256" key="2">
    <source>
        <dbReference type="SAM" id="Phobius"/>
    </source>
</evidence>
<evidence type="ECO:0000313" key="4">
    <source>
        <dbReference type="Proteomes" id="UP000282656"/>
    </source>
</evidence>
<organism evidence="3 4">
    <name type="scientific">Corallococcus interemptor</name>
    <dbReference type="NCBI Taxonomy" id="2316720"/>
    <lineage>
        <taxon>Bacteria</taxon>
        <taxon>Pseudomonadati</taxon>
        <taxon>Myxococcota</taxon>
        <taxon>Myxococcia</taxon>
        <taxon>Myxococcales</taxon>
        <taxon>Cystobacterineae</taxon>
        <taxon>Myxococcaceae</taxon>
        <taxon>Corallococcus</taxon>
    </lineage>
</organism>
<feature type="transmembrane region" description="Helical" evidence="2">
    <location>
        <begin position="114"/>
        <end position="136"/>
    </location>
</feature>
<feature type="region of interest" description="Disordered" evidence="1">
    <location>
        <begin position="141"/>
        <end position="178"/>
    </location>
</feature>
<dbReference type="RefSeq" id="WP_121769022.1">
    <property type="nucleotide sequence ID" value="NZ_RAWM01000006.1"/>
</dbReference>
<dbReference type="Proteomes" id="UP000282656">
    <property type="component" value="Unassembled WGS sequence"/>
</dbReference>
<comment type="caution">
    <text evidence="3">The sequence shown here is derived from an EMBL/GenBank/DDBJ whole genome shotgun (WGS) entry which is preliminary data.</text>
</comment>
<name>A0A3A8RBQ5_9BACT</name>